<dbReference type="Gramene" id="PRQ28043">
    <property type="protein sequence ID" value="PRQ28043"/>
    <property type="gene ID" value="RchiOBHm_Chr6g0311791"/>
</dbReference>
<keyword evidence="3" id="KW-1185">Reference proteome</keyword>
<gene>
    <name evidence="2" type="ORF">RchiOBHm_Chr6g0311791</name>
</gene>
<evidence type="ECO:0000313" key="2">
    <source>
        <dbReference type="EMBL" id="PRQ28043.1"/>
    </source>
</evidence>
<dbReference type="AlphaFoldDB" id="A0A2P6Q1I1"/>
<comment type="caution">
    <text evidence="2">The sequence shown here is derived from an EMBL/GenBank/DDBJ whole genome shotgun (WGS) entry which is preliminary data.</text>
</comment>
<proteinExistence type="predicted"/>
<protein>
    <submittedName>
        <fullName evidence="2">Uncharacterized protein</fullName>
    </submittedName>
</protein>
<sequence length="58" mass="6888">MIERDVVMLGLQIDGRHEERLERESSRRVVEERETVRERRTYASEQPAQRLAQRPAPA</sequence>
<evidence type="ECO:0000256" key="1">
    <source>
        <dbReference type="SAM" id="MobiDB-lite"/>
    </source>
</evidence>
<dbReference type="EMBL" id="PDCK01000044">
    <property type="protein sequence ID" value="PRQ28043.1"/>
    <property type="molecule type" value="Genomic_DNA"/>
</dbReference>
<evidence type="ECO:0000313" key="3">
    <source>
        <dbReference type="Proteomes" id="UP000238479"/>
    </source>
</evidence>
<reference evidence="2 3" key="1">
    <citation type="journal article" date="2018" name="Nat. Genet.">
        <title>The Rosa genome provides new insights in the design of modern roses.</title>
        <authorList>
            <person name="Bendahmane M."/>
        </authorList>
    </citation>
    <scope>NUCLEOTIDE SEQUENCE [LARGE SCALE GENOMIC DNA]</scope>
    <source>
        <strain evidence="3">cv. Old Blush</strain>
    </source>
</reference>
<dbReference type="Proteomes" id="UP000238479">
    <property type="component" value="Chromosome 6"/>
</dbReference>
<accession>A0A2P6Q1I1</accession>
<name>A0A2P6Q1I1_ROSCH</name>
<feature type="compositionally biased region" description="Basic and acidic residues" evidence="1">
    <location>
        <begin position="18"/>
        <end position="42"/>
    </location>
</feature>
<feature type="region of interest" description="Disordered" evidence="1">
    <location>
        <begin position="18"/>
        <end position="58"/>
    </location>
</feature>
<organism evidence="2 3">
    <name type="scientific">Rosa chinensis</name>
    <name type="common">China rose</name>
    <dbReference type="NCBI Taxonomy" id="74649"/>
    <lineage>
        <taxon>Eukaryota</taxon>
        <taxon>Viridiplantae</taxon>
        <taxon>Streptophyta</taxon>
        <taxon>Embryophyta</taxon>
        <taxon>Tracheophyta</taxon>
        <taxon>Spermatophyta</taxon>
        <taxon>Magnoliopsida</taxon>
        <taxon>eudicotyledons</taxon>
        <taxon>Gunneridae</taxon>
        <taxon>Pentapetalae</taxon>
        <taxon>rosids</taxon>
        <taxon>fabids</taxon>
        <taxon>Rosales</taxon>
        <taxon>Rosaceae</taxon>
        <taxon>Rosoideae</taxon>
        <taxon>Rosoideae incertae sedis</taxon>
        <taxon>Rosa</taxon>
    </lineage>
</organism>
<feature type="compositionally biased region" description="Low complexity" evidence="1">
    <location>
        <begin position="46"/>
        <end position="58"/>
    </location>
</feature>